<dbReference type="Gene3D" id="1.10.1740.10">
    <property type="match status" value="1"/>
</dbReference>
<sequence>FCSRLAHWYPDLIDGLTTLYGEKAEGTAAHLAAKAAQAYAERSGGLRRLDLDRTLDPLWAQDPSRIGYAAYTER</sequence>
<dbReference type="AlphaFoldDB" id="W1YQ46"/>
<organism evidence="1">
    <name type="scientific">human gut metagenome</name>
    <dbReference type="NCBI Taxonomy" id="408170"/>
    <lineage>
        <taxon>unclassified sequences</taxon>
        <taxon>metagenomes</taxon>
        <taxon>organismal metagenomes</taxon>
    </lineage>
</organism>
<name>W1YQ46_9ZZZZ</name>
<gene>
    <name evidence="1" type="ORF">Q604_UNBC01291G0001</name>
</gene>
<reference evidence="1" key="1">
    <citation type="submission" date="2013-12" db="EMBL/GenBank/DDBJ databases">
        <title>A Varibaculum cambriense genome reconstructed from a premature infant gut community with otherwise low bacterial novelty that shifts toward anaerobic metabolism during the third week of life.</title>
        <authorList>
            <person name="Brown C.T."/>
            <person name="Sharon I."/>
            <person name="Thomas B.C."/>
            <person name="Castelle C.J."/>
            <person name="Morowitz M.J."/>
            <person name="Banfield J.F."/>
        </authorList>
    </citation>
    <scope>NUCLEOTIDE SEQUENCE</scope>
</reference>
<evidence type="ECO:0000313" key="1">
    <source>
        <dbReference type="EMBL" id="ETJ44713.1"/>
    </source>
</evidence>
<feature type="non-terminal residue" evidence="1">
    <location>
        <position position="1"/>
    </location>
</feature>
<comment type="caution">
    <text evidence="1">The sequence shown here is derived from an EMBL/GenBank/DDBJ whole genome shotgun (WGS) entry which is preliminary data.</text>
</comment>
<dbReference type="EMBL" id="AZMM01001291">
    <property type="protein sequence ID" value="ETJ44713.1"/>
    <property type="molecule type" value="Genomic_DNA"/>
</dbReference>
<protein>
    <submittedName>
        <fullName evidence="1">Amylosucrase</fullName>
    </submittedName>
</protein>
<feature type="non-terminal residue" evidence="1">
    <location>
        <position position="74"/>
    </location>
</feature>
<accession>W1YQ46</accession>
<proteinExistence type="predicted"/>